<organism evidence="5 7">
    <name type="scientific">Geobacillus stearothermophilus</name>
    <name type="common">Bacillus stearothermophilus</name>
    <dbReference type="NCBI Taxonomy" id="1422"/>
    <lineage>
        <taxon>Bacteria</taxon>
        <taxon>Bacillati</taxon>
        <taxon>Bacillota</taxon>
        <taxon>Bacilli</taxon>
        <taxon>Bacillales</taxon>
        <taxon>Anoxybacillaceae</taxon>
        <taxon>Geobacillus</taxon>
    </lineage>
</organism>
<evidence type="ECO:0000313" key="6">
    <source>
        <dbReference type="EMBL" id="KYD31600.1"/>
    </source>
</evidence>
<dbReference type="EMBL" id="LQYY01000141">
    <property type="protein sequence ID" value="KYD31600.1"/>
    <property type="molecule type" value="Genomic_DNA"/>
</dbReference>
<dbReference type="InterPro" id="IPR012851">
    <property type="entry name" value="Spore_coat_CotF-like"/>
</dbReference>
<dbReference type="AlphaFoldDB" id="A0A150MCA0"/>
<dbReference type="EMBL" id="LUCS01000042">
    <property type="protein sequence ID" value="KAF6509340.1"/>
    <property type="molecule type" value="Genomic_DNA"/>
</dbReference>
<name>A0A150MCA0_GEOSE</name>
<dbReference type="PANTHER" id="PTHR39183">
    <property type="entry name" value="SPORE COAT PROTEIN F-LIKE PROTEIN YHCQ"/>
    <property type="match status" value="1"/>
</dbReference>
<proteinExistence type="inferred from homology"/>
<reference evidence="7 8" key="1">
    <citation type="submission" date="2016-01" db="EMBL/GenBank/DDBJ databases">
        <title>Draft Genome Sequences of Seven Thermophilic Sporeformers Isolated from Foods.</title>
        <authorList>
            <person name="Berendsen E.M."/>
            <person name="Wells-Bennik M.H."/>
            <person name="Krawcyk A.O."/>
            <person name="De Jong A."/>
            <person name="Holsappel S."/>
            <person name="Eijlander R.T."/>
            <person name="Kuipers O.P."/>
        </authorList>
    </citation>
    <scope>NUCLEOTIDE SEQUENCE [LARGE SCALE GENOMIC DNA]</scope>
    <source>
        <strain evidence="5 7">B4109</strain>
        <strain evidence="6 8">B4114</strain>
    </source>
</reference>
<keyword evidence="4" id="KW-0167">Capsid protein</keyword>
<comment type="subcellular location">
    <subcellularLocation>
        <location evidence="2">Spore coat</location>
    </subcellularLocation>
</comment>
<accession>A0A150MCA0</accession>
<dbReference type="PANTHER" id="PTHR39183:SF1">
    <property type="entry name" value="SPORE COAT PROTEIN F-LIKE PROTEIN YHCQ"/>
    <property type="match status" value="1"/>
</dbReference>
<keyword evidence="1" id="KW-0749">Sporulation</keyword>
<comment type="similarity">
    <text evidence="3">Belongs to the CotF family.</text>
</comment>
<dbReference type="Proteomes" id="UP000773850">
    <property type="component" value="Unassembled WGS sequence"/>
</dbReference>
<evidence type="ECO:0000313" key="5">
    <source>
        <dbReference type="EMBL" id="KYD22194.1"/>
    </source>
</evidence>
<comment type="caution">
    <text evidence="5">The sequence shown here is derived from an EMBL/GenBank/DDBJ whole genome shotgun (WGS) entry which is preliminary data.</text>
</comment>
<reference evidence="4 9" key="2">
    <citation type="submission" date="2016-03" db="EMBL/GenBank/DDBJ databases">
        <title>Spore heat resistance.</title>
        <authorList>
            <person name="Boekhorst J."/>
            <person name="Berendsen E.M."/>
            <person name="Wells-Bennik M.H."/>
            <person name="Kuipers O.P."/>
        </authorList>
    </citation>
    <scope>NUCLEOTIDE SEQUENCE [LARGE SCALE GENOMIC DNA]</scope>
    <source>
        <strain evidence="4 9">GS8</strain>
    </source>
</reference>
<protein>
    <submittedName>
        <fullName evidence="4">Spore coat protein F</fullName>
    </submittedName>
</protein>
<evidence type="ECO:0000256" key="3">
    <source>
        <dbReference type="ARBA" id="ARBA00024344"/>
    </source>
</evidence>
<dbReference type="Proteomes" id="UP000075424">
    <property type="component" value="Unassembled WGS sequence"/>
</dbReference>
<evidence type="ECO:0000256" key="2">
    <source>
        <dbReference type="ARBA" id="ARBA00024325"/>
    </source>
</evidence>
<keyword evidence="4" id="KW-0946">Virion</keyword>
<evidence type="ECO:0000313" key="9">
    <source>
        <dbReference type="Proteomes" id="UP000773850"/>
    </source>
</evidence>
<evidence type="ECO:0000313" key="4">
    <source>
        <dbReference type="EMBL" id="KAF6509340.1"/>
    </source>
</evidence>
<evidence type="ECO:0000313" key="8">
    <source>
        <dbReference type="Proteomes" id="UP000075517"/>
    </source>
</evidence>
<sequence length="171" mass="19535">MNHMHGQMHGHRHLAWHETLELHELIAFQANALMKMKKAVGKIDCPELKGLYTETIQGLETNLRELLAFIPAAPMMEESRDHDDGDRALHAGDLLGFSKTAVRNYAAAITEAATPVLRKTFVKHLLKAIDTHEKAFNYMYERGYYPAYDLAQLLYHDVRNAQKALSMGYER</sequence>
<dbReference type="Gene3D" id="1.20.1260.10">
    <property type="match status" value="1"/>
</dbReference>
<dbReference type="EMBL" id="LQYV01000127">
    <property type="protein sequence ID" value="KYD22194.1"/>
    <property type="molecule type" value="Genomic_DNA"/>
</dbReference>
<evidence type="ECO:0000313" key="7">
    <source>
        <dbReference type="Proteomes" id="UP000075424"/>
    </source>
</evidence>
<dbReference type="Pfam" id="PF07875">
    <property type="entry name" value="Coat_F"/>
    <property type="match status" value="1"/>
</dbReference>
<dbReference type="Proteomes" id="UP000075517">
    <property type="component" value="Unassembled WGS sequence"/>
</dbReference>
<gene>
    <name evidence="5" type="ORF">B4109_0209</name>
    <name evidence="6" type="ORF">B4114_0201</name>
    <name evidence="4" type="ORF">GS8_3392</name>
</gene>
<evidence type="ECO:0000256" key="1">
    <source>
        <dbReference type="ARBA" id="ARBA00022969"/>
    </source>
</evidence>
<dbReference type="PATRIC" id="fig|1422.17.peg.1709"/>
<dbReference type="InterPro" id="IPR012347">
    <property type="entry name" value="Ferritin-like"/>
</dbReference>
<keyword evidence="9" id="KW-1185">Reference proteome</keyword>
<dbReference type="GO" id="GO:0030435">
    <property type="term" value="P:sporulation resulting in formation of a cellular spore"/>
    <property type="evidence" value="ECO:0007669"/>
    <property type="project" value="UniProtKB-KW"/>
</dbReference>